<proteinExistence type="predicted"/>
<dbReference type="EMBL" id="UINC01168821">
    <property type="protein sequence ID" value="SVD72048.1"/>
    <property type="molecule type" value="Genomic_DNA"/>
</dbReference>
<accession>A0A382XP12</accession>
<gene>
    <name evidence="1" type="ORF">METZ01_LOCUS424902</name>
</gene>
<evidence type="ECO:0000313" key="1">
    <source>
        <dbReference type="EMBL" id="SVD72048.1"/>
    </source>
</evidence>
<name>A0A382XP12_9ZZZZ</name>
<reference evidence="1" key="1">
    <citation type="submission" date="2018-05" db="EMBL/GenBank/DDBJ databases">
        <authorList>
            <person name="Lanie J.A."/>
            <person name="Ng W.-L."/>
            <person name="Kazmierczak K.M."/>
            <person name="Andrzejewski T.M."/>
            <person name="Davidsen T.M."/>
            <person name="Wayne K.J."/>
            <person name="Tettelin H."/>
            <person name="Glass J.I."/>
            <person name="Rusch D."/>
            <person name="Podicherti R."/>
            <person name="Tsui H.-C.T."/>
            <person name="Winkler M.E."/>
        </authorList>
    </citation>
    <scope>NUCLEOTIDE SEQUENCE</scope>
</reference>
<evidence type="ECO:0008006" key="2">
    <source>
        <dbReference type="Google" id="ProtNLM"/>
    </source>
</evidence>
<dbReference type="AlphaFoldDB" id="A0A382XP12"/>
<organism evidence="1">
    <name type="scientific">marine metagenome</name>
    <dbReference type="NCBI Taxonomy" id="408172"/>
    <lineage>
        <taxon>unclassified sequences</taxon>
        <taxon>metagenomes</taxon>
        <taxon>ecological metagenomes</taxon>
    </lineage>
</organism>
<feature type="non-terminal residue" evidence="1">
    <location>
        <position position="211"/>
    </location>
</feature>
<sequence>MVNYSKYSVINSNVKIVKINGKYLIRKIIKNNVNLGVSQSFLNKLIQKYVKQIRSAEINLPEIVNYKLGNGDITYYCIPKGENILEVFDLNELVFGKGRKFLSAAIKEIGKAVLNEVNLDPHIKNFVIENNEVSFVDFSPPYIDEFFDLRMSVALDSERTIIKNNFEYFGPEYLYHHFVGDFFNIKKNISQTLTKEIYNLINQQTSIKGSF</sequence>
<protein>
    <recommendedName>
        <fullName evidence="2">Protein kinase domain-containing protein</fullName>
    </recommendedName>
</protein>